<dbReference type="Pfam" id="PF04480">
    <property type="entry name" value="DUF559"/>
    <property type="match status" value="1"/>
</dbReference>
<gene>
    <name evidence="2" type="ORF">GCM10023171_06370</name>
</gene>
<reference evidence="3" key="1">
    <citation type="journal article" date="2019" name="Int. J. Syst. Evol. Microbiol.">
        <title>The Global Catalogue of Microorganisms (GCM) 10K type strain sequencing project: providing services to taxonomists for standard genome sequencing and annotation.</title>
        <authorList>
            <consortium name="The Broad Institute Genomics Platform"/>
            <consortium name="The Broad Institute Genome Sequencing Center for Infectious Disease"/>
            <person name="Wu L."/>
            <person name="Ma J."/>
        </authorList>
    </citation>
    <scope>NUCLEOTIDE SEQUENCE [LARGE SCALE GENOMIC DNA]</scope>
    <source>
        <strain evidence="3">JCM 17839</strain>
    </source>
</reference>
<accession>A0ABP8P4N8</accession>
<name>A0ABP8P4N8_9MICO</name>
<dbReference type="InterPro" id="IPR007569">
    <property type="entry name" value="DUF559"/>
</dbReference>
<dbReference type="SUPFAM" id="SSF52980">
    <property type="entry name" value="Restriction endonuclease-like"/>
    <property type="match status" value="1"/>
</dbReference>
<organism evidence="2 3">
    <name type="scientific">Microbacterium panaciterrae</name>
    <dbReference type="NCBI Taxonomy" id="985759"/>
    <lineage>
        <taxon>Bacteria</taxon>
        <taxon>Bacillati</taxon>
        <taxon>Actinomycetota</taxon>
        <taxon>Actinomycetes</taxon>
        <taxon>Micrococcales</taxon>
        <taxon>Microbacteriaceae</taxon>
        <taxon>Microbacterium</taxon>
    </lineage>
</organism>
<feature type="domain" description="DUF559" evidence="1">
    <location>
        <begin position="252"/>
        <end position="317"/>
    </location>
</feature>
<evidence type="ECO:0000259" key="1">
    <source>
        <dbReference type="Pfam" id="PF04480"/>
    </source>
</evidence>
<protein>
    <recommendedName>
        <fullName evidence="1">DUF559 domain-containing protein</fullName>
    </recommendedName>
</protein>
<comment type="caution">
    <text evidence="2">The sequence shown here is derived from an EMBL/GenBank/DDBJ whole genome shotgun (WGS) entry which is preliminary data.</text>
</comment>
<sequence length="322" mass="36121">MGAPRMSVPGDHRGMRHRIPLPSTLGDVFTLREAAAAGIKRGRADAGDLHRPFRGVRSPEPPATFAGLVACGARRLKPRQRFVGSTAVRVWGLPHPRRWTSEEPLEVAVPRDATPPKTAGIRGRRLLEGRATTWRIGSLPVVDPIAAVFSCADELSVDEAVVLIDALLTTADNYPNLLPDRPLIRRDEIEERLRQWARFPGRRQIQEALSLARDRVESPKETETRLLILGAGLLEPVVQHEVRDARRLIARVDLAYPAWKIAIEYEGDGHRTDAAQWRRDIQRQRELEDRGWLVIRITQLDLAEGADALLDRIRRAIAARMG</sequence>
<keyword evidence="3" id="KW-1185">Reference proteome</keyword>
<dbReference type="Gene3D" id="3.40.960.10">
    <property type="entry name" value="VSR Endonuclease"/>
    <property type="match status" value="1"/>
</dbReference>
<dbReference type="EMBL" id="BAABGP010000004">
    <property type="protein sequence ID" value="GAA4480085.1"/>
    <property type="molecule type" value="Genomic_DNA"/>
</dbReference>
<evidence type="ECO:0000313" key="2">
    <source>
        <dbReference type="EMBL" id="GAA4480085.1"/>
    </source>
</evidence>
<dbReference type="Proteomes" id="UP001500731">
    <property type="component" value="Unassembled WGS sequence"/>
</dbReference>
<evidence type="ECO:0000313" key="3">
    <source>
        <dbReference type="Proteomes" id="UP001500731"/>
    </source>
</evidence>
<dbReference type="InterPro" id="IPR011335">
    <property type="entry name" value="Restrct_endonuc-II-like"/>
</dbReference>
<proteinExistence type="predicted"/>